<organism evidence="2 3">
    <name type="scientific">Cladorrhinum samala</name>
    <dbReference type="NCBI Taxonomy" id="585594"/>
    <lineage>
        <taxon>Eukaryota</taxon>
        <taxon>Fungi</taxon>
        <taxon>Dikarya</taxon>
        <taxon>Ascomycota</taxon>
        <taxon>Pezizomycotina</taxon>
        <taxon>Sordariomycetes</taxon>
        <taxon>Sordariomycetidae</taxon>
        <taxon>Sordariales</taxon>
        <taxon>Podosporaceae</taxon>
        <taxon>Cladorrhinum</taxon>
    </lineage>
</organism>
<evidence type="ECO:0000313" key="3">
    <source>
        <dbReference type="Proteomes" id="UP001321749"/>
    </source>
</evidence>
<sequence>MPAPSLSRELRQCPDDKLDDRLRNEVEACSGDTAELTTYLLDAIKIGSLPPDYFDRYCRVNCHPNVVVAGLRQTDSFFVRSAAINHLHPLLRSRDSFSQLWAALGGAAGIASIMAELSVVHVQAFCRALASTASFPESRLERQQGLSELLGLLWPLDDSVSGRETRDLRPLQAAYKALVKGCTLEVTRRWIDSNKCWTPNDDKMFYRVHGEAWREQELRKIFPTVEGQLVRLDPIRPYLPEDRKFTAHVLRRIVQHPDTALKVDVSELAGELMLPLLRYIHRRSPPHDFRDRVWNLIEAALERWPGLVEQLASFESGSLVWLAVQTWTWADAAGDVERKRRIWLLVDRLLQRVLKLKKLDLEDFPRFLRVCKLEDRFELLKYLIRHQEQYGFDISYPTSAENLALVSKLKAKIPYRLFNMIPPQGAIQFLDLLDEAQPPNVHIQKHSQRGVMGLSAEFEGSDIDAMALRSVILQAEGLEERRSSFLPLVHEEVQKRIVTSTRSRDVALRKFWAVSALHLSIASGSLDMYSDTLHWARRFKGDHHVSKAIQAEYSMPTLHALNLLGGLYPNTPLHALRETIEKGNKIALSSLEVAIDNREPTAPPLADLWGHRKLACDVAVNRLDHIDRFQKRHSLSDAAVFDLVWRPTITLLIEAERIALDAFQGELGHQHMHGVLTFDCYEKPELPDCAWRFLDELCKARDELWHKERVRRSPAVLTLSDPWPKGLPLRLLLPTFFTNAAYHDTDRYQQRFDGDVDVKLPYAFSRANAIVFMNPEHLLEHIPEDQETVCAIQGFVEDYALAVEVVVFGQAANQKETAAKIWQHCVRNLSAGRLTDTEAMYFWRRWVFGGAKAFEGLPSPTRQATPKPEAVTRFPEWDPEGGPVPWDPSPPVVEVAVDNSQPWIEAEKTLCSTSIWHMLRVSVLHSKAHPSSLKAYFGGYQKEKPHPVRTKTIPASPENTQPWTLETFDSPLAKEMLTNNAKYGTDNKFLKKPFPSPDDVRYPAMYLADEFLESKGFLLNTWHMGELESGIQRVPVDLLLQLASSVFTKVKSSKHVDSNLTWACMLLIKLVGMSDRPSLVSGFVKELVLERPEDTSWHRHVFCHGVITRLSASDAKGLLLDLAHSIIDRLQTQEQYTAEERKKMANPPPIIKVTVVKMLAQAMRGATFIDQQTALDVLVAILDNAKHVDIRAAAVSVLVDYFVNAAPDTDTSAIIRTLETHVVPIAASFLERYPINEERWVEHEENGEMPEVAPFTAVERPMYEQLAAATEVQLRRPKWKGKWRDSLLAKVIEQSTINNTRWMALFLKLNKLSLAEGEVLPPVPINLSCIELELSEVSSGDDIPLEALEKVNQLVAAMICNKPTSVTEAVKHSKKLAKSNGGKHWLYTWDGSSDSSITSGITALFASKLSNPAFSPSGASGMATIKDIQDFFLSLADAFIAASDHTALRMLASRLIQFQVHSGKYDLARHKTWKSNILPVLGQIVERIETIRSDREWQRNPERVPVSLPNTFEIRLEILRKMWGTVKHSEFAQRIKVLLGAVVGNGPKAPYHREWELLKGAVLGLDQGGDGAAFLNLAWELGNGLVLGVSSEQGLESEQDPENEGLEGGGRDKKSEITLEEYLVVELVLELIRGARSRKDVKVVKKLKGMIDGWVMSEDEMVREGARKVLGLLKV</sequence>
<accession>A0AAV9HQ94</accession>
<gene>
    <name evidence="2" type="ORF">QBC42DRAFT_325950</name>
</gene>
<evidence type="ECO:0000313" key="2">
    <source>
        <dbReference type="EMBL" id="KAK4462912.1"/>
    </source>
</evidence>
<comment type="caution">
    <text evidence="2">The sequence shown here is derived from an EMBL/GenBank/DDBJ whole genome shotgun (WGS) entry which is preliminary data.</text>
</comment>
<dbReference type="EMBL" id="MU864966">
    <property type="protein sequence ID" value="KAK4462912.1"/>
    <property type="molecule type" value="Genomic_DNA"/>
</dbReference>
<feature type="region of interest" description="Disordered" evidence="1">
    <location>
        <begin position="1592"/>
        <end position="1612"/>
    </location>
</feature>
<reference evidence="2" key="2">
    <citation type="submission" date="2023-06" db="EMBL/GenBank/DDBJ databases">
        <authorList>
            <consortium name="Lawrence Berkeley National Laboratory"/>
            <person name="Mondo S.J."/>
            <person name="Hensen N."/>
            <person name="Bonometti L."/>
            <person name="Westerberg I."/>
            <person name="Brannstrom I.O."/>
            <person name="Guillou S."/>
            <person name="Cros-Aarteil S."/>
            <person name="Calhoun S."/>
            <person name="Haridas S."/>
            <person name="Kuo A."/>
            <person name="Pangilinan J."/>
            <person name="Riley R."/>
            <person name="Labutti K."/>
            <person name="Andreopoulos B."/>
            <person name="Lipzen A."/>
            <person name="Chen C."/>
            <person name="Yanf M."/>
            <person name="Daum C."/>
            <person name="Ng V."/>
            <person name="Clum A."/>
            <person name="Steindorff A."/>
            <person name="Ohm R."/>
            <person name="Martin F."/>
            <person name="Silar P."/>
            <person name="Natvig D."/>
            <person name="Lalanne C."/>
            <person name="Gautier V."/>
            <person name="Ament-Velasquez S.L."/>
            <person name="Kruys A."/>
            <person name="Hutchinson M.I."/>
            <person name="Powell A.J."/>
            <person name="Barry K."/>
            <person name="Miller A.N."/>
            <person name="Grigoriev I.V."/>
            <person name="Debuchy R."/>
            <person name="Gladieux P."/>
            <person name="Thoren M.H."/>
            <person name="Johannesson H."/>
        </authorList>
    </citation>
    <scope>NUCLEOTIDE SEQUENCE</scope>
    <source>
        <strain evidence="2">PSN324</strain>
    </source>
</reference>
<feature type="compositionally biased region" description="Acidic residues" evidence="1">
    <location>
        <begin position="1595"/>
        <end position="1605"/>
    </location>
</feature>
<reference evidence="2" key="1">
    <citation type="journal article" date="2023" name="Mol. Phylogenet. Evol.">
        <title>Genome-scale phylogeny and comparative genomics of the fungal order Sordariales.</title>
        <authorList>
            <person name="Hensen N."/>
            <person name="Bonometti L."/>
            <person name="Westerberg I."/>
            <person name="Brannstrom I.O."/>
            <person name="Guillou S."/>
            <person name="Cros-Aarteil S."/>
            <person name="Calhoun S."/>
            <person name="Haridas S."/>
            <person name="Kuo A."/>
            <person name="Mondo S."/>
            <person name="Pangilinan J."/>
            <person name="Riley R."/>
            <person name="LaButti K."/>
            <person name="Andreopoulos B."/>
            <person name="Lipzen A."/>
            <person name="Chen C."/>
            <person name="Yan M."/>
            <person name="Daum C."/>
            <person name="Ng V."/>
            <person name="Clum A."/>
            <person name="Steindorff A."/>
            <person name="Ohm R.A."/>
            <person name="Martin F."/>
            <person name="Silar P."/>
            <person name="Natvig D.O."/>
            <person name="Lalanne C."/>
            <person name="Gautier V."/>
            <person name="Ament-Velasquez S.L."/>
            <person name="Kruys A."/>
            <person name="Hutchinson M.I."/>
            <person name="Powell A.J."/>
            <person name="Barry K."/>
            <person name="Miller A.N."/>
            <person name="Grigoriev I.V."/>
            <person name="Debuchy R."/>
            <person name="Gladieux P."/>
            <person name="Hiltunen Thoren M."/>
            <person name="Johannesson H."/>
        </authorList>
    </citation>
    <scope>NUCLEOTIDE SEQUENCE</scope>
    <source>
        <strain evidence="2">PSN324</strain>
    </source>
</reference>
<name>A0AAV9HQ94_9PEZI</name>
<protein>
    <submittedName>
        <fullName evidence="2">Uncharacterized protein</fullName>
    </submittedName>
</protein>
<dbReference type="Proteomes" id="UP001321749">
    <property type="component" value="Unassembled WGS sequence"/>
</dbReference>
<proteinExistence type="predicted"/>
<keyword evidence="3" id="KW-1185">Reference proteome</keyword>
<evidence type="ECO:0000256" key="1">
    <source>
        <dbReference type="SAM" id="MobiDB-lite"/>
    </source>
</evidence>